<keyword evidence="8" id="KW-0653">Protein transport</keyword>
<sequence length="87" mass="9955">MAEHGALATLKDLAEKEVEDAARLLGEMRRGCQQAEEQLKMLIDYQNEYRNNLNSDMSAGMTSNRWINYQQFIQTLEKSHYSASPAT</sequence>
<evidence type="ECO:0000256" key="4">
    <source>
        <dbReference type="ARBA" id="ARBA00022448"/>
    </source>
</evidence>
<dbReference type="Proteomes" id="UP000254181">
    <property type="component" value="Unassembled WGS sequence"/>
</dbReference>
<dbReference type="GO" id="GO:0006935">
    <property type="term" value="P:chemotaxis"/>
    <property type="evidence" value="ECO:0007669"/>
    <property type="project" value="UniProtKB-KW"/>
</dbReference>
<dbReference type="InterPro" id="IPR052570">
    <property type="entry name" value="FliJ"/>
</dbReference>
<dbReference type="EMBL" id="UGEM01000004">
    <property type="protein sequence ID" value="STP19447.1"/>
    <property type="molecule type" value="Genomic_DNA"/>
</dbReference>
<keyword evidence="11" id="KW-0175">Coiled coil</keyword>
<evidence type="ECO:0000256" key="7">
    <source>
        <dbReference type="ARBA" id="ARBA00022795"/>
    </source>
</evidence>
<evidence type="ECO:0000256" key="8">
    <source>
        <dbReference type="ARBA" id="ARBA00022927"/>
    </source>
</evidence>
<proteinExistence type="inferred from homology"/>
<reference evidence="15 16" key="1">
    <citation type="submission" date="2018-06" db="EMBL/GenBank/DDBJ databases">
        <authorList>
            <consortium name="Pathogen Informatics"/>
            <person name="Doyle S."/>
        </authorList>
    </citation>
    <scope>NUCLEOTIDE SEQUENCE [LARGE SCALE GENOMIC DNA]</scope>
    <source>
        <strain evidence="13 15">NCTC9075</strain>
        <strain evidence="12 16">NCTC9081</strain>
    </source>
</reference>
<dbReference type="InterPro" id="IPR053716">
    <property type="entry name" value="Flag_assembly_chemotaxis_eff"/>
</dbReference>
<dbReference type="GO" id="GO:0015031">
    <property type="term" value="P:protein transport"/>
    <property type="evidence" value="ECO:0007669"/>
    <property type="project" value="UniProtKB-KW"/>
</dbReference>
<dbReference type="GO" id="GO:0003774">
    <property type="term" value="F:cytoskeletal motor activity"/>
    <property type="evidence" value="ECO:0007669"/>
    <property type="project" value="InterPro"/>
</dbReference>
<organism evidence="13 15">
    <name type="scientific">Escherichia coli</name>
    <dbReference type="NCBI Taxonomy" id="562"/>
    <lineage>
        <taxon>Bacteria</taxon>
        <taxon>Pseudomonadati</taxon>
        <taxon>Pseudomonadota</taxon>
        <taxon>Gammaproteobacteria</taxon>
        <taxon>Enterobacterales</taxon>
        <taxon>Enterobacteriaceae</taxon>
        <taxon>Escherichia</taxon>
    </lineage>
</organism>
<evidence type="ECO:0000256" key="5">
    <source>
        <dbReference type="ARBA" id="ARBA00022475"/>
    </source>
</evidence>
<keyword evidence="13" id="KW-0969">Cilium</keyword>
<dbReference type="InterPro" id="IPR012823">
    <property type="entry name" value="Flagell_FliJ"/>
</dbReference>
<keyword evidence="4" id="KW-0813">Transport</keyword>
<dbReference type="Proteomes" id="UP000358010">
    <property type="component" value="Unassembled WGS sequence"/>
</dbReference>
<dbReference type="Gene3D" id="1.10.287.1700">
    <property type="match status" value="1"/>
</dbReference>
<keyword evidence="13" id="KW-0282">Flagellum</keyword>
<keyword evidence="5" id="KW-1003">Cell membrane</keyword>
<reference evidence="14 17" key="2">
    <citation type="submission" date="2019-03" db="EMBL/GenBank/DDBJ databases">
        <authorList>
            <consortium name="Pathogen Informatics"/>
        </authorList>
    </citation>
    <scope>NUCLEOTIDE SEQUENCE [LARGE SCALE GENOMIC DNA]</scope>
    <source>
        <strain evidence="14 17">NCTC10974</strain>
    </source>
</reference>
<accession>A0A377K6U8</accession>
<evidence type="ECO:0000313" key="16">
    <source>
        <dbReference type="Proteomes" id="UP000254716"/>
    </source>
</evidence>
<comment type="subcellular location">
    <subcellularLocation>
        <location evidence="1">Cell membrane</location>
        <topology evidence="1">Peripheral membrane protein</topology>
        <orientation evidence="1">Cytoplasmic side</orientation>
    </subcellularLocation>
</comment>
<evidence type="ECO:0000313" key="13">
    <source>
        <dbReference type="EMBL" id="STP19447.1"/>
    </source>
</evidence>
<name>A0A377K6U8_ECOLX</name>
<dbReference type="GO" id="GO:0005886">
    <property type="term" value="C:plasma membrane"/>
    <property type="evidence" value="ECO:0007669"/>
    <property type="project" value="UniProtKB-SubCell"/>
</dbReference>
<dbReference type="PANTHER" id="PTHR38786">
    <property type="entry name" value="FLAGELLAR FLIJ PROTEIN"/>
    <property type="match status" value="1"/>
</dbReference>
<keyword evidence="9" id="KW-0472">Membrane</keyword>
<gene>
    <name evidence="13" type="primary">fliJ</name>
    <name evidence="14" type="ORF">NCTC10974_02329</name>
    <name evidence="13" type="ORF">NCTC9075_02867</name>
    <name evidence="12" type="ORF">NCTC9081_00050</name>
</gene>
<evidence type="ECO:0000256" key="6">
    <source>
        <dbReference type="ARBA" id="ARBA00022500"/>
    </source>
</evidence>
<keyword evidence="10" id="KW-1006">Bacterial flagellum protein export</keyword>
<evidence type="ECO:0000256" key="9">
    <source>
        <dbReference type="ARBA" id="ARBA00023136"/>
    </source>
</evidence>
<dbReference type="PRINTS" id="PR01004">
    <property type="entry name" value="FLGFLIJ"/>
</dbReference>
<evidence type="ECO:0000313" key="14">
    <source>
        <dbReference type="EMBL" id="VFT68822.1"/>
    </source>
</evidence>
<evidence type="ECO:0000256" key="1">
    <source>
        <dbReference type="ARBA" id="ARBA00004413"/>
    </source>
</evidence>
<evidence type="ECO:0000256" key="11">
    <source>
        <dbReference type="SAM" id="Coils"/>
    </source>
</evidence>
<keyword evidence="7" id="KW-1005">Bacterial flagellum biogenesis</keyword>
<evidence type="ECO:0000256" key="10">
    <source>
        <dbReference type="ARBA" id="ARBA00023225"/>
    </source>
</evidence>
<evidence type="ECO:0000313" key="15">
    <source>
        <dbReference type="Proteomes" id="UP000254181"/>
    </source>
</evidence>
<comment type="similarity">
    <text evidence="2">Belongs to the FliJ family.</text>
</comment>
<dbReference type="InterPro" id="IPR018006">
    <property type="entry name" value="Flag_FliJ_proteobac"/>
</dbReference>
<dbReference type="EMBL" id="UGCV01000001">
    <property type="protein sequence ID" value="STJ14501.1"/>
    <property type="molecule type" value="Genomic_DNA"/>
</dbReference>
<protein>
    <recommendedName>
        <fullName evidence="3">Flagellar FliJ protein</fullName>
    </recommendedName>
</protein>
<dbReference type="Proteomes" id="UP000254716">
    <property type="component" value="Unassembled WGS sequence"/>
</dbReference>
<dbReference type="GO" id="GO:0071973">
    <property type="term" value="P:bacterial-type flagellum-dependent cell motility"/>
    <property type="evidence" value="ECO:0007669"/>
    <property type="project" value="InterPro"/>
</dbReference>
<evidence type="ECO:0000256" key="3">
    <source>
        <dbReference type="ARBA" id="ARBA00020392"/>
    </source>
</evidence>
<evidence type="ECO:0000256" key="2">
    <source>
        <dbReference type="ARBA" id="ARBA00010004"/>
    </source>
</evidence>
<dbReference type="NCBIfam" id="TIGR02473">
    <property type="entry name" value="flagell_FliJ"/>
    <property type="match status" value="1"/>
</dbReference>
<dbReference type="PANTHER" id="PTHR38786:SF1">
    <property type="entry name" value="FLAGELLAR FLIJ PROTEIN"/>
    <property type="match status" value="1"/>
</dbReference>
<feature type="coiled-coil region" evidence="11">
    <location>
        <begin position="18"/>
        <end position="52"/>
    </location>
</feature>
<dbReference type="Pfam" id="PF02050">
    <property type="entry name" value="FliJ"/>
    <property type="match status" value="1"/>
</dbReference>
<keyword evidence="6" id="KW-0145">Chemotaxis</keyword>
<dbReference type="AlphaFoldDB" id="A0A377K6U8"/>
<dbReference type="EMBL" id="CAADJZ010000001">
    <property type="protein sequence ID" value="VFT68822.1"/>
    <property type="molecule type" value="Genomic_DNA"/>
</dbReference>
<dbReference type="GO" id="GO:0009288">
    <property type="term" value="C:bacterial-type flagellum"/>
    <property type="evidence" value="ECO:0007669"/>
    <property type="project" value="InterPro"/>
</dbReference>
<evidence type="ECO:0000313" key="17">
    <source>
        <dbReference type="Proteomes" id="UP000358010"/>
    </source>
</evidence>
<dbReference type="GO" id="GO:0044781">
    <property type="term" value="P:bacterial-type flagellum organization"/>
    <property type="evidence" value="ECO:0007669"/>
    <property type="project" value="UniProtKB-KW"/>
</dbReference>
<evidence type="ECO:0000313" key="12">
    <source>
        <dbReference type="EMBL" id="STJ14501.1"/>
    </source>
</evidence>
<keyword evidence="13" id="KW-0966">Cell projection</keyword>